<evidence type="ECO:0000256" key="2">
    <source>
        <dbReference type="SAM" id="Phobius"/>
    </source>
</evidence>
<comment type="subcellular location">
    <subcellularLocation>
        <location evidence="1">Cell membrane</location>
        <topology evidence="1">Multi-pass membrane protein</topology>
    </subcellularLocation>
</comment>
<name>A0ABU5CU41_9BACI</name>
<dbReference type="Gene3D" id="1.20.1250.20">
    <property type="entry name" value="MFS general substrate transporter like domains"/>
    <property type="match status" value="1"/>
</dbReference>
<reference evidence="3 4" key="1">
    <citation type="submission" date="2023-10" db="EMBL/GenBank/DDBJ databases">
        <title>Virgibacillus soli CC-YMP-6 genome.</title>
        <authorList>
            <person name="Miliotis G."/>
            <person name="Sengupta P."/>
            <person name="Hameed A."/>
            <person name="Chuvochina M."/>
            <person name="Mcdonagh F."/>
            <person name="Simpson A.C."/>
            <person name="Singh N.K."/>
            <person name="Rekha P.D."/>
            <person name="Raman K."/>
            <person name="Hugenholtz P."/>
            <person name="Venkateswaran K."/>
        </authorList>
    </citation>
    <scope>NUCLEOTIDE SEQUENCE [LARGE SCALE GENOMIC DNA]</scope>
    <source>
        <strain evidence="3 4">CC-YMP-6</strain>
    </source>
</reference>
<dbReference type="EMBL" id="JAWDIQ010000001">
    <property type="protein sequence ID" value="MDY0408955.1"/>
    <property type="molecule type" value="Genomic_DNA"/>
</dbReference>
<comment type="caution">
    <text evidence="3">The sequence shown here is derived from an EMBL/GenBank/DDBJ whole genome shotgun (WGS) entry which is preliminary data.</text>
</comment>
<gene>
    <name evidence="3" type="ORF">RWD45_10825</name>
</gene>
<feature type="transmembrane region" description="Helical" evidence="2">
    <location>
        <begin position="77"/>
        <end position="97"/>
    </location>
</feature>
<keyword evidence="2" id="KW-1133">Transmembrane helix</keyword>
<evidence type="ECO:0000256" key="1">
    <source>
        <dbReference type="ARBA" id="ARBA00004651"/>
    </source>
</evidence>
<organism evidence="3 4">
    <name type="scientific">Paracerasibacillus soli</name>
    <dbReference type="NCBI Taxonomy" id="480284"/>
    <lineage>
        <taxon>Bacteria</taxon>
        <taxon>Bacillati</taxon>
        <taxon>Bacillota</taxon>
        <taxon>Bacilli</taxon>
        <taxon>Bacillales</taxon>
        <taxon>Bacillaceae</taxon>
        <taxon>Paracerasibacillus</taxon>
    </lineage>
</organism>
<dbReference type="PANTHER" id="PTHR23523:SF2">
    <property type="entry name" value="2-NITROIMIDAZOLE TRANSPORTER"/>
    <property type="match status" value="1"/>
</dbReference>
<feature type="transmembrane region" description="Helical" evidence="2">
    <location>
        <begin position="143"/>
        <end position="162"/>
    </location>
</feature>
<keyword evidence="2" id="KW-0812">Transmembrane</keyword>
<accession>A0ABU5CU41</accession>
<protein>
    <submittedName>
        <fullName evidence="3">MFS transporter</fullName>
    </submittedName>
</protein>
<dbReference type="Pfam" id="PF07690">
    <property type="entry name" value="MFS_1"/>
    <property type="match status" value="1"/>
</dbReference>
<dbReference type="Proteomes" id="UP001275315">
    <property type="component" value="Unassembled WGS sequence"/>
</dbReference>
<feature type="transmembrane region" description="Helical" evidence="2">
    <location>
        <begin position="168"/>
        <end position="191"/>
    </location>
</feature>
<dbReference type="InterPro" id="IPR036259">
    <property type="entry name" value="MFS_trans_sf"/>
</dbReference>
<feature type="transmembrane region" description="Helical" evidence="2">
    <location>
        <begin position="117"/>
        <end position="136"/>
    </location>
</feature>
<evidence type="ECO:0000313" key="4">
    <source>
        <dbReference type="Proteomes" id="UP001275315"/>
    </source>
</evidence>
<dbReference type="InterPro" id="IPR011701">
    <property type="entry name" value="MFS"/>
</dbReference>
<sequence length="210" mass="22912">MTSVYSTAMGIFAATASGLSVPIASGLGLGWNVALLVWVIPAAFGIAIWIFLARANQNNPQVEMTYVKSETKMWKNALAWQVALFMGLQSTLFYITISWLPEILHNYGATLGQAGWLLSLTQFIGLPASFFVPVIASRYRSQGWMVLLMTGFAITGFSGLLFGESTFVMYISIFLIGIALSGNFALALMFLGLRARNAQQAAELSAWHNH</sequence>
<dbReference type="InterPro" id="IPR052524">
    <property type="entry name" value="MFS_Cyanate_Porter"/>
</dbReference>
<proteinExistence type="predicted"/>
<dbReference type="SUPFAM" id="SSF103473">
    <property type="entry name" value="MFS general substrate transporter"/>
    <property type="match status" value="1"/>
</dbReference>
<keyword evidence="2" id="KW-0472">Membrane</keyword>
<dbReference type="PANTHER" id="PTHR23523">
    <property type="match status" value="1"/>
</dbReference>
<keyword evidence="4" id="KW-1185">Reference proteome</keyword>
<feature type="transmembrane region" description="Helical" evidence="2">
    <location>
        <begin position="36"/>
        <end position="56"/>
    </location>
</feature>
<evidence type="ECO:0000313" key="3">
    <source>
        <dbReference type="EMBL" id="MDY0408955.1"/>
    </source>
</evidence>